<sequence>MRHLVMTLLDSAVRSARQPLGRVTEVLEGAEGIAKAAQKPLETFCDVSPLVRPLAQKCFQDIMEGNKAGSGTLPSLVKKVVDVRVKLKRPDLAAGFDDVLWSSFQPWYKDLQAGSSDAQTAAAEFAIAYCEQLKLALPKWLLDKDQVEALRKLEAAVASGDERALREAVVFAKQTDYKADPALSDKYDQALRKLTALKRLPSGWDVTEIVPDDASKKMFKKADLDDPKLKQLFQKLFDDTKASIVTRDRAARGSGDMPRGYRVQKIISVMNAESWQSYQERLDGIVEDCKRYKGSAPMTDSAWEEWSGKVHSAPHGNAILEGAHLPSLNAGANEFLMFHGTKPEAADLIAMNHFDMLRPQSLVALTVCPNALQDLRAFACKTGLFGAGLYFAENSSKSDE</sequence>
<evidence type="ECO:0008006" key="3">
    <source>
        <dbReference type="Google" id="ProtNLM"/>
    </source>
</evidence>
<evidence type="ECO:0000313" key="2">
    <source>
        <dbReference type="Proteomes" id="UP001178507"/>
    </source>
</evidence>
<dbReference type="GO" id="GO:0003950">
    <property type="term" value="F:NAD+ poly-ADP-ribosyltransferase activity"/>
    <property type="evidence" value="ECO:0007669"/>
    <property type="project" value="TreeGrafter"/>
</dbReference>
<dbReference type="PANTHER" id="PTHR45740">
    <property type="entry name" value="POLY [ADP-RIBOSE] POLYMERASE"/>
    <property type="match status" value="1"/>
</dbReference>
<dbReference type="GO" id="GO:1990404">
    <property type="term" value="F:NAD+-protein mono-ADP-ribosyltransferase activity"/>
    <property type="evidence" value="ECO:0007669"/>
    <property type="project" value="TreeGrafter"/>
</dbReference>
<dbReference type="GO" id="GO:0005634">
    <property type="term" value="C:nucleus"/>
    <property type="evidence" value="ECO:0007669"/>
    <property type="project" value="TreeGrafter"/>
</dbReference>
<protein>
    <recommendedName>
        <fullName evidence="3">Poly [ADP-ribose] polymerase</fullName>
    </recommendedName>
</protein>
<dbReference type="PANTHER" id="PTHR45740:SF2">
    <property type="entry name" value="POLY [ADP-RIBOSE] POLYMERASE"/>
    <property type="match status" value="1"/>
</dbReference>
<name>A0AA36MNI8_9DINO</name>
<evidence type="ECO:0000313" key="1">
    <source>
        <dbReference type="EMBL" id="CAJ1373622.1"/>
    </source>
</evidence>
<proteinExistence type="predicted"/>
<organism evidence="1 2">
    <name type="scientific">Effrenium voratum</name>
    <dbReference type="NCBI Taxonomy" id="2562239"/>
    <lineage>
        <taxon>Eukaryota</taxon>
        <taxon>Sar</taxon>
        <taxon>Alveolata</taxon>
        <taxon>Dinophyceae</taxon>
        <taxon>Suessiales</taxon>
        <taxon>Symbiodiniaceae</taxon>
        <taxon>Effrenium</taxon>
    </lineage>
</organism>
<gene>
    <name evidence="1" type="ORF">EVOR1521_LOCUS3384</name>
</gene>
<dbReference type="Proteomes" id="UP001178507">
    <property type="component" value="Unassembled WGS sequence"/>
</dbReference>
<dbReference type="EMBL" id="CAUJNA010000204">
    <property type="protein sequence ID" value="CAJ1373622.1"/>
    <property type="molecule type" value="Genomic_DNA"/>
</dbReference>
<reference evidence="1" key="1">
    <citation type="submission" date="2023-08" db="EMBL/GenBank/DDBJ databases">
        <authorList>
            <person name="Chen Y."/>
            <person name="Shah S."/>
            <person name="Dougan E. K."/>
            <person name="Thang M."/>
            <person name="Chan C."/>
        </authorList>
    </citation>
    <scope>NUCLEOTIDE SEQUENCE</scope>
</reference>
<keyword evidence="2" id="KW-1185">Reference proteome</keyword>
<dbReference type="Gene3D" id="3.90.228.10">
    <property type="match status" value="1"/>
</dbReference>
<accession>A0AA36MNI8</accession>
<dbReference type="InterPro" id="IPR051712">
    <property type="entry name" value="ARTD-AVP"/>
</dbReference>
<dbReference type="AlphaFoldDB" id="A0AA36MNI8"/>
<comment type="caution">
    <text evidence="1">The sequence shown here is derived from an EMBL/GenBank/DDBJ whole genome shotgun (WGS) entry which is preliminary data.</text>
</comment>
<dbReference type="SUPFAM" id="SSF56399">
    <property type="entry name" value="ADP-ribosylation"/>
    <property type="match status" value="1"/>
</dbReference>